<dbReference type="Pfam" id="PF22468">
    <property type="entry name" value="ACT_9"/>
    <property type="match status" value="2"/>
</dbReference>
<evidence type="ECO:0000256" key="27">
    <source>
        <dbReference type="ARBA" id="ARBA00049031"/>
    </source>
</evidence>
<dbReference type="GO" id="GO:0005524">
    <property type="term" value="F:ATP binding"/>
    <property type="evidence" value="ECO:0007669"/>
    <property type="project" value="UniProtKB-KW"/>
</dbReference>
<dbReference type="GO" id="GO:0004072">
    <property type="term" value="F:aspartate kinase activity"/>
    <property type="evidence" value="ECO:0007669"/>
    <property type="project" value="UniProtKB-EC"/>
</dbReference>
<dbReference type="SUPFAM" id="SSF55347">
    <property type="entry name" value="Glyceraldehyde-3-phosphate dehydrogenase-like, C-terminal domain"/>
    <property type="match status" value="1"/>
</dbReference>
<dbReference type="InterPro" id="IPR001341">
    <property type="entry name" value="Asp_kinase"/>
</dbReference>
<evidence type="ECO:0000256" key="22">
    <source>
        <dbReference type="ARBA" id="ARBA00023167"/>
    </source>
</evidence>
<dbReference type="CDD" id="cd04922">
    <property type="entry name" value="ACT_AKi-HSDH-ThrA_2"/>
    <property type="match status" value="1"/>
</dbReference>
<comment type="pathway">
    <text evidence="4">Amino-acid biosynthesis; L-threonine biosynthesis; L-threonine from L-aspartate: step 3/5.</text>
</comment>
<keyword evidence="14" id="KW-0547">Nucleotide-binding</keyword>
<dbReference type="Pfam" id="PF03447">
    <property type="entry name" value="NAD_binding_3"/>
    <property type="match status" value="1"/>
</dbReference>
<dbReference type="CDD" id="cd04921">
    <property type="entry name" value="ACT_AKi-HSDH-ThrA-like_1"/>
    <property type="match status" value="1"/>
</dbReference>
<keyword evidence="13" id="KW-0479">Metal-binding</keyword>
<accession>A0A1W2GJB6</accession>
<dbReference type="Pfam" id="PF00742">
    <property type="entry name" value="Homoserine_dh"/>
    <property type="match status" value="1"/>
</dbReference>
<dbReference type="InterPro" id="IPR001048">
    <property type="entry name" value="Asp/Glu/Uridylate_kinase"/>
</dbReference>
<dbReference type="GO" id="GO:0009086">
    <property type="term" value="P:methionine biosynthetic process"/>
    <property type="evidence" value="ECO:0007669"/>
    <property type="project" value="UniProtKB-KW"/>
</dbReference>
<dbReference type="PANTHER" id="PTHR43070:SF3">
    <property type="entry name" value="HOMOSERINE DEHYDROGENASE"/>
    <property type="match status" value="1"/>
</dbReference>
<dbReference type="Gene3D" id="3.30.2130.10">
    <property type="entry name" value="VC0802-like"/>
    <property type="match status" value="1"/>
</dbReference>
<dbReference type="STRING" id="692418.SAMN04488029_3049"/>
<evidence type="ECO:0000256" key="23">
    <source>
        <dbReference type="ARBA" id="ARBA00023268"/>
    </source>
</evidence>
<evidence type="ECO:0000256" key="21">
    <source>
        <dbReference type="ARBA" id="ARBA00023154"/>
    </source>
</evidence>
<dbReference type="PROSITE" id="PS01042">
    <property type="entry name" value="HOMOSER_DHGENASE"/>
    <property type="match status" value="1"/>
</dbReference>
<dbReference type="InterPro" id="IPR018042">
    <property type="entry name" value="Aspartate_kinase_CS"/>
</dbReference>
<evidence type="ECO:0000256" key="17">
    <source>
        <dbReference type="ARBA" id="ARBA00022857"/>
    </source>
</evidence>
<dbReference type="FunFam" id="3.30.2130.10:FF:000001">
    <property type="entry name" value="Bifunctional aspartokinase/homoserine dehydrogenase"/>
    <property type="match status" value="1"/>
</dbReference>
<dbReference type="PROSITE" id="PS51671">
    <property type="entry name" value="ACT"/>
    <property type="match status" value="1"/>
</dbReference>
<keyword evidence="21" id="KW-0457">Lysine biosynthesis</keyword>
<dbReference type="PROSITE" id="PS00324">
    <property type="entry name" value="ASPARTOKINASE"/>
    <property type="match status" value="1"/>
</dbReference>
<evidence type="ECO:0000256" key="15">
    <source>
        <dbReference type="ARBA" id="ARBA00022777"/>
    </source>
</evidence>
<dbReference type="InterPro" id="IPR054352">
    <property type="entry name" value="ACT_Aspartokinase"/>
</dbReference>
<dbReference type="InterPro" id="IPR019811">
    <property type="entry name" value="HDH_CS"/>
</dbReference>
<dbReference type="GO" id="GO:0050661">
    <property type="term" value="F:NADP binding"/>
    <property type="evidence" value="ECO:0007669"/>
    <property type="project" value="InterPro"/>
</dbReference>
<evidence type="ECO:0000256" key="2">
    <source>
        <dbReference type="ARBA" id="ARBA00004766"/>
    </source>
</evidence>
<dbReference type="NCBIfam" id="TIGR00657">
    <property type="entry name" value="asp_kinases"/>
    <property type="match status" value="1"/>
</dbReference>
<keyword evidence="15 29" id="KW-0418">Kinase</keyword>
<evidence type="ECO:0000256" key="20">
    <source>
        <dbReference type="ARBA" id="ARBA00023053"/>
    </source>
</evidence>
<dbReference type="InterPro" id="IPR005106">
    <property type="entry name" value="Asp/hSer_DH_NAD-bd"/>
</dbReference>
<dbReference type="SUPFAM" id="SSF53633">
    <property type="entry name" value="Carbamate kinase-like"/>
    <property type="match status" value="1"/>
</dbReference>
<dbReference type="Proteomes" id="UP000192472">
    <property type="component" value="Unassembled WGS sequence"/>
</dbReference>
<dbReference type="PIRSF" id="PIRSF000727">
    <property type="entry name" value="ThrA"/>
    <property type="match status" value="1"/>
</dbReference>
<comment type="catalytic activity">
    <reaction evidence="25">
        <text>L-aspartate + ATP = 4-phospho-L-aspartate + ADP</text>
        <dbReference type="Rhea" id="RHEA:23776"/>
        <dbReference type="ChEBI" id="CHEBI:29991"/>
        <dbReference type="ChEBI" id="CHEBI:30616"/>
        <dbReference type="ChEBI" id="CHEBI:57535"/>
        <dbReference type="ChEBI" id="CHEBI:456216"/>
        <dbReference type="EC" id="2.7.2.4"/>
    </reaction>
    <physiologicalReaction direction="left-to-right" evidence="25">
        <dbReference type="Rhea" id="RHEA:23777"/>
    </physiologicalReaction>
</comment>
<comment type="pathway">
    <text evidence="5">Amino-acid biosynthesis; L-methionine biosynthesis via de novo pathway; L-homoserine from L-aspartate: step 3/3.</text>
</comment>
<dbReference type="CDD" id="cd04243">
    <property type="entry name" value="AAK_AK-HSDH-like"/>
    <property type="match status" value="1"/>
</dbReference>
<dbReference type="Gene3D" id="3.40.50.720">
    <property type="entry name" value="NAD(P)-binding Rossmann-like Domain"/>
    <property type="match status" value="1"/>
</dbReference>
<keyword evidence="16" id="KW-0067">ATP-binding</keyword>
<comment type="pathway">
    <text evidence="2">Amino-acid biosynthesis; L-lysine biosynthesis via DAP pathway; (S)-tetrahydrodipicolinate from L-aspartate: step 1/4.</text>
</comment>
<keyword evidence="11" id="KW-0808">Transferase</keyword>
<evidence type="ECO:0000256" key="16">
    <source>
        <dbReference type="ARBA" id="ARBA00022840"/>
    </source>
</evidence>
<dbReference type="InterPro" id="IPR001342">
    <property type="entry name" value="HDH_cat"/>
</dbReference>
<evidence type="ECO:0000256" key="26">
    <source>
        <dbReference type="ARBA" id="ARBA00048841"/>
    </source>
</evidence>
<evidence type="ECO:0000256" key="5">
    <source>
        <dbReference type="ARBA" id="ARBA00005062"/>
    </source>
</evidence>
<dbReference type="GO" id="GO:0009089">
    <property type="term" value="P:lysine biosynthetic process via diaminopimelate"/>
    <property type="evidence" value="ECO:0007669"/>
    <property type="project" value="UniProtKB-UniPathway"/>
</dbReference>
<evidence type="ECO:0000256" key="6">
    <source>
        <dbReference type="ARBA" id="ARBA00005139"/>
    </source>
</evidence>
<dbReference type="EMBL" id="FWYF01000003">
    <property type="protein sequence ID" value="SMD36750.1"/>
    <property type="molecule type" value="Genomic_DNA"/>
</dbReference>
<dbReference type="FunFam" id="3.40.50.720:FF:000083">
    <property type="entry name" value="Bifunctional aspartokinase/homoserine dehydrogenase"/>
    <property type="match status" value="1"/>
</dbReference>
<dbReference type="GO" id="GO:0009088">
    <property type="term" value="P:threonine biosynthetic process"/>
    <property type="evidence" value="ECO:0007669"/>
    <property type="project" value="UniProtKB-UniPathway"/>
</dbReference>
<name>A0A1W2GJB6_REIFA</name>
<comment type="catalytic activity">
    <reaction evidence="26">
        <text>L-homoserine + NADP(+) = L-aspartate 4-semialdehyde + NADPH + H(+)</text>
        <dbReference type="Rhea" id="RHEA:15761"/>
        <dbReference type="ChEBI" id="CHEBI:15378"/>
        <dbReference type="ChEBI" id="CHEBI:57476"/>
        <dbReference type="ChEBI" id="CHEBI:57783"/>
        <dbReference type="ChEBI" id="CHEBI:58349"/>
        <dbReference type="ChEBI" id="CHEBI:537519"/>
        <dbReference type="EC" id="1.1.1.3"/>
    </reaction>
    <physiologicalReaction direction="right-to-left" evidence="26">
        <dbReference type="Rhea" id="RHEA:15763"/>
    </physiologicalReaction>
</comment>
<evidence type="ECO:0000256" key="25">
    <source>
        <dbReference type="ARBA" id="ARBA00048561"/>
    </source>
</evidence>
<dbReference type="InterPro" id="IPR045865">
    <property type="entry name" value="ACT-like_dom_sf"/>
</dbReference>
<evidence type="ECO:0000256" key="10">
    <source>
        <dbReference type="ARBA" id="ARBA00022605"/>
    </source>
</evidence>
<dbReference type="PANTHER" id="PTHR43070">
    <property type="match status" value="1"/>
</dbReference>
<evidence type="ECO:0000256" key="24">
    <source>
        <dbReference type="ARBA" id="ARBA00044938"/>
    </source>
</evidence>
<keyword evidence="19" id="KW-0520">NAD</keyword>
<comment type="function">
    <text evidence="24">Bifunctional aspartate kinase and homoserine dehydrogenase that catalyzes the first and the third steps toward the synthesis of lysine, methionine and threonine from aspartate.</text>
</comment>
<evidence type="ECO:0000256" key="13">
    <source>
        <dbReference type="ARBA" id="ARBA00022723"/>
    </source>
</evidence>
<keyword evidence="12" id="KW-0791">Threonine biosynthesis</keyword>
<keyword evidence="18" id="KW-0560">Oxidoreductase</keyword>
<evidence type="ECO:0000256" key="3">
    <source>
        <dbReference type="ARBA" id="ARBA00004986"/>
    </source>
</evidence>
<dbReference type="UniPathway" id="UPA00050">
    <property type="reaction ID" value="UER00063"/>
</dbReference>
<dbReference type="SUPFAM" id="SSF55021">
    <property type="entry name" value="ACT-like"/>
    <property type="match status" value="2"/>
</dbReference>
<dbReference type="InterPro" id="IPR036291">
    <property type="entry name" value="NAD(P)-bd_dom_sf"/>
</dbReference>
<dbReference type="RefSeq" id="WP_084373689.1">
    <property type="nucleotide sequence ID" value="NZ_FWYF01000003.1"/>
</dbReference>
<dbReference type="AlphaFoldDB" id="A0A1W2GJB6"/>
<keyword evidence="17" id="KW-0521">NADP</keyword>
<evidence type="ECO:0000256" key="18">
    <source>
        <dbReference type="ARBA" id="ARBA00023002"/>
    </source>
</evidence>
<dbReference type="FunFam" id="3.30.360.10:FF:000006">
    <property type="entry name" value="Bifunctional aspartokinase/homoserine dehydrogenase"/>
    <property type="match status" value="1"/>
</dbReference>
<dbReference type="InterPro" id="IPR002912">
    <property type="entry name" value="ACT_dom"/>
</dbReference>
<gene>
    <name evidence="29" type="ORF">SAMN04488029_3049</name>
</gene>
<dbReference type="SUPFAM" id="SSF51735">
    <property type="entry name" value="NAD(P)-binding Rossmann-fold domains"/>
    <property type="match status" value="1"/>
</dbReference>
<reference evidence="29 30" key="1">
    <citation type="submission" date="2017-04" db="EMBL/GenBank/DDBJ databases">
        <authorList>
            <person name="Afonso C.L."/>
            <person name="Miller P.J."/>
            <person name="Scott M.A."/>
            <person name="Spackman E."/>
            <person name="Goraichik I."/>
            <person name="Dimitrov K.M."/>
            <person name="Suarez D.L."/>
            <person name="Swayne D.E."/>
        </authorList>
    </citation>
    <scope>NUCLEOTIDE SEQUENCE [LARGE SCALE GENOMIC DNA]</scope>
    <source>
        <strain evidence="29 30">DSM 26133</strain>
    </source>
</reference>
<evidence type="ECO:0000256" key="4">
    <source>
        <dbReference type="ARBA" id="ARBA00005056"/>
    </source>
</evidence>
<keyword evidence="22" id="KW-0486">Methionine biosynthesis</keyword>
<evidence type="ECO:0000256" key="19">
    <source>
        <dbReference type="ARBA" id="ARBA00023027"/>
    </source>
</evidence>
<dbReference type="UniPathway" id="UPA00051">
    <property type="reaction ID" value="UER00462"/>
</dbReference>
<sequence length="814" mass="88584">MKVLKFGGTSVGTPDNLRVVKDILSAGKEEKQVCVVSAFGGVTNLLHECSDLAAAGDESYQGLFAKIEARHLDTVKELLPVKSQSGTLSKTKILLNDLEDIMKGIFLIGELSPRSLDRVLGMGEILSSNIIVDFLNSEGLTTDWGNTGAMIKTDSTFNNAIVDFSSTNQNIKDFFKSSADLVICPGFVSSNQDNVNTTLGRGGSDYTAAILAAALEVDTFEIWTDVSGMMTSDPRAVSSAHPIEKISYQEAMELSHFGAKVIYPPTIQPALDKNIPIKIKNTFRPQDAGTTISADSNGSKQFVKGLSSVKNIALLNLSGSGMIGIPKFSFRLFKALSEAKVNVIIITQASSEHSICVGIDGNDVEASRAAIAEEFQFELSLNKVNPLEVEEHLAIVALVGDKMRDHVGISGQMFAALGENGVNIKAIAQGSSERNITVVIQERHLKKSLNVLHESFFLSEKKRINLFLVGIGNVGGTLIQQIAKQQEYLSENEHVDLRIVGLANSKKMYFDEEGIDLSKWKDLLLNGTLKMENAAFIQSIQNMNLRNSVFVDNTASAEIAGLYNGILSKNISVVTPNKIACASSYENYQELKNTAREYKSKFYYETNVGAGLPVITTLNDLIKSGDRVKKIEAVLSGSLNFIFNNFKPGVKFVDIVKQAGEEGYTEPDPKIDLSGVDVMRKILILIRECGVEAELSDITADSFIPADCMKTKTNEEFYAKLEAHEEHFQSLVKQAEDNNARLKVVATYDDGKASVGLKEITKSHPFYILEGSDNIVLFNTNRYADQPLVIKGAGAGAAVTAMGIFADIMRIANS</sequence>
<comment type="similarity">
    <text evidence="8">In the N-terminal section; belongs to the aspartokinase family.</text>
</comment>
<evidence type="ECO:0000256" key="8">
    <source>
        <dbReference type="ARBA" id="ARBA00010046"/>
    </source>
</evidence>
<evidence type="ECO:0000256" key="14">
    <source>
        <dbReference type="ARBA" id="ARBA00022741"/>
    </source>
</evidence>
<comment type="pathway">
    <text evidence="3">Amino-acid biosynthesis; L-methionine biosynthesis via de novo pathway; L-homoserine from L-aspartate: step 1/3.</text>
</comment>
<dbReference type="Pfam" id="PF00696">
    <property type="entry name" value="AA_kinase"/>
    <property type="match status" value="1"/>
</dbReference>
<dbReference type="GO" id="GO:0004412">
    <property type="term" value="F:homoserine dehydrogenase activity"/>
    <property type="evidence" value="ECO:0007669"/>
    <property type="project" value="UniProtKB-EC"/>
</dbReference>
<dbReference type="Gene3D" id="3.30.360.10">
    <property type="entry name" value="Dihydrodipicolinate Reductase, domain 2"/>
    <property type="match status" value="1"/>
</dbReference>
<evidence type="ECO:0000256" key="7">
    <source>
        <dbReference type="ARBA" id="ARBA00007952"/>
    </source>
</evidence>
<evidence type="ECO:0000259" key="28">
    <source>
        <dbReference type="PROSITE" id="PS51671"/>
    </source>
</evidence>
<keyword evidence="20" id="KW-0915">Sodium</keyword>
<keyword evidence="30" id="KW-1185">Reference proteome</keyword>
<dbReference type="Gene3D" id="1.20.120.1320">
    <property type="entry name" value="Aspartokinase, catalytic domain"/>
    <property type="match status" value="1"/>
</dbReference>
<evidence type="ECO:0000256" key="12">
    <source>
        <dbReference type="ARBA" id="ARBA00022697"/>
    </source>
</evidence>
<evidence type="ECO:0000256" key="9">
    <source>
        <dbReference type="ARBA" id="ARBA00011881"/>
    </source>
</evidence>
<dbReference type="InterPro" id="IPR036393">
    <property type="entry name" value="AceGlu_kinase-like_sf"/>
</dbReference>
<keyword evidence="23" id="KW-0511">Multifunctional enzyme</keyword>
<dbReference type="InterPro" id="IPR011147">
    <property type="entry name" value="Bifunc_Aspkin/hSer_DH"/>
</dbReference>
<evidence type="ECO:0000256" key="1">
    <source>
        <dbReference type="ARBA" id="ARBA00001920"/>
    </source>
</evidence>
<comment type="cofactor">
    <cofactor evidence="1">
        <name>a metal cation</name>
        <dbReference type="ChEBI" id="CHEBI:25213"/>
    </cofactor>
</comment>
<evidence type="ECO:0000313" key="30">
    <source>
        <dbReference type="Proteomes" id="UP000192472"/>
    </source>
</evidence>
<dbReference type="InterPro" id="IPR049638">
    <property type="entry name" value="AK-HD"/>
</dbReference>
<comment type="similarity">
    <text evidence="7">In the C-terminal section; belongs to the homoserine dehydrogenase family.</text>
</comment>
<keyword evidence="10" id="KW-0028">Amino-acid biosynthesis</keyword>
<dbReference type="OrthoDB" id="9799110at2"/>
<dbReference type="Gene3D" id="3.40.1160.10">
    <property type="entry name" value="Acetylglutamate kinase-like"/>
    <property type="match status" value="1"/>
</dbReference>
<evidence type="ECO:0000313" key="29">
    <source>
        <dbReference type="EMBL" id="SMD36750.1"/>
    </source>
</evidence>
<dbReference type="InterPro" id="IPR042199">
    <property type="entry name" value="AsparK_Bifunc_asparK/hSer_DH"/>
</dbReference>
<dbReference type="GO" id="GO:0046872">
    <property type="term" value="F:metal ion binding"/>
    <property type="evidence" value="ECO:0007669"/>
    <property type="project" value="UniProtKB-KW"/>
</dbReference>
<comment type="catalytic activity">
    <reaction evidence="27">
        <text>L-homoserine + NAD(+) = L-aspartate 4-semialdehyde + NADH + H(+)</text>
        <dbReference type="Rhea" id="RHEA:15757"/>
        <dbReference type="ChEBI" id="CHEBI:15378"/>
        <dbReference type="ChEBI" id="CHEBI:57476"/>
        <dbReference type="ChEBI" id="CHEBI:57540"/>
        <dbReference type="ChEBI" id="CHEBI:57945"/>
        <dbReference type="ChEBI" id="CHEBI:537519"/>
        <dbReference type="EC" id="1.1.1.3"/>
    </reaction>
    <physiologicalReaction direction="right-to-left" evidence="27">
        <dbReference type="Rhea" id="RHEA:15759"/>
    </physiologicalReaction>
</comment>
<comment type="pathway">
    <text evidence="6">Amino-acid biosynthesis; L-threonine biosynthesis; L-threonine from L-aspartate: step 1/5.</text>
</comment>
<comment type="subunit">
    <text evidence="9">Homotetramer.</text>
</comment>
<organism evidence="29 30">
    <name type="scientific">Reichenbachiella faecimaris</name>
    <dbReference type="NCBI Taxonomy" id="692418"/>
    <lineage>
        <taxon>Bacteria</taxon>
        <taxon>Pseudomonadati</taxon>
        <taxon>Bacteroidota</taxon>
        <taxon>Cytophagia</taxon>
        <taxon>Cytophagales</taxon>
        <taxon>Reichenbachiellaceae</taxon>
        <taxon>Reichenbachiella</taxon>
    </lineage>
</organism>
<evidence type="ECO:0000256" key="11">
    <source>
        <dbReference type="ARBA" id="ARBA00022679"/>
    </source>
</evidence>
<proteinExistence type="inferred from homology"/>
<dbReference type="UniPathway" id="UPA00034">
    <property type="reaction ID" value="UER00015"/>
</dbReference>
<dbReference type="GO" id="GO:0009090">
    <property type="term" value="P:homoserine biosynthetic process"/>
    <property type="evidence" value="ECO:0007669"/>
    <property type="project" value="UniProtKB-ARBA"/>
</dbReference>
<feature type="domain" description="ACT" evidence="28">
    <location>
        <begin position="398"/>
        <end position="473"/>
    </location>
</feature>
<protein>
    <submittedName>
        <fullName evidence="29">Aspartate kinase</fullName>
    </submittedName>
</protein>
<dbReference type="NCBIfam" id="NF006959">
    <property type="entry name" value="PRK09436.1"/>
    <property type="match status" value="1"/>
</dbReference>